<sequence>MKNKIIFASVVALVFTLAALTGFYGPAKLKAYQGEKLQESFTPGSVPKLVLDRFSRQFAKVLVASEAQYMPEEPFLDPKSNTVRMRDFQGRPTLVNLWATWCAPCVVELPSLEKFEKHYRGRINVLAVAVEEGKDPGDIAKFLESRLLGDFAGYVDKGGRFASNLGIRGIPTSFVIGSDGLILYRLEGDADWTSPEVQAFFDILLLQNR</sequence>
<evidence type="ECO:0000256" key="2">
    <source>
        <dbReference type="ARBA" id="ARBA00022748"/>
    </source>
</evidence>
<dbReference type="Gene3D" id="3.40.30.10">
    <property type="entry name" value="Glutaredoxin"/>
    <property type="match status" value="1"/>
</dbReference>
<gene>
    <name evidence="5" type="ORF">DI551_05730</name>
</gene>
<accession>A0A2W5N0F7</accession>
<dbReference type="Pfam" id="PF08534">
    <property type="entry name" value="Redoxin"/>
    <property type="match status" value="1"/>
</dbReference>
<dbReference type="SUPFAM" id="SSF52833">
    <property type="entry name" value="Thioredoxin-like"/>
    <property type="match status" value="1"/>
</dbReference>
<keyword evidence="2" id="KW-0201">Cytochrome c-type biogenesis</keyword>
<feature type="domain" description="Thioredoxin" evidence="4">
    <location>
        <begin position="61"/>
        <end position="206"/>
    </location>
</feature>
<dbReference type="PANTHER" id="PTHR42852">
    <property type="entry name" value="THIOL:DISULFIDE INTERCHANGE PROTEIN DSBE"/>
    <property type="match status" value="1"/>
</dbReference>
<evidence type="ECO:0000259" key="4">
    <source>
        <dbReference type="PROSITE" id="PS51352"/>
    </source>
</evidence>
<dbReference type="InterPro" id="IPR050553">
    <property type="entry name" value="Thioredoxin_ResA/DsbE_sf"/>
</dbReference>
<evidence type="ECO:0000313" key="6">
    <source>
        <dbReference type="Proteomes" id="UP000249417"/>
    </source>
</evidence>
<comment type="caution">
    <text evidence="5">The sequence shown here is derived from an EMBL/GenBank/DDBJ whole genome shotgun (WGS) entry which is preliminary data.</text>
</comment>
<name>A0A2W5N0F7_9BACT</name>
<dbReference type="PROSITE" id="PS00194">
    <property type="entry name" value="THIOREDOXIN_1"/>
    <property type="match status" value="1"/>
</dbReference>
<dbReference type="GO" id="GO:0016491">
    <property type="term" value="F:oxidoreductase activity"/>
    <property type="evidence" value="ECO:0007669"/>
    <property type="project" value="InterPro"/>
</dbReference>
<dbReference type="Proteomes" id="UP000249417">
    <property type="component" value="Unassembled WGS sequence"/>
</dbReference>
<evidence type="ECO:0000256" key="1">
    <source>
        <dbReference type="ARBA" id="ARBA00004196"/>
    </source>
</evidence>
<proteinExistence type="predicted"/>
<evidence type="ECO:0000256" key="3">
    <source>
        <dbReference type="ARBA" id="ARBA00023284"/>
    </source>
</evidence>
<dbReference type="InterPro" id="IPR017937">
    <property type="entry name" value="Thioredoxin_CS"/>
</dbReference>
<organism evidence="5 6">
    <name type="scientific">Micavibrio aeruginosavorus</name>
    <dbReference type="NCBI Taxonomy" id="349221"/>
    <lineage>
        <taxon>Bacteria</taxon>
        <taxon>Pseudomonadati</taxon>
        <taxon>Bdellovibrionota</taxon>
        <taxon>Bdellovibrionia</taxon>
        <taxon>Bdellovibrionales</taxon>
        <taxon>Pseudobdellovibrionaceae</taxon>
        <taxon>Micavibrio</taxon>
    </lineage>
</organism>
<reference evidence="5 6" key="1">
    <citation type="submission" date="2017-08" db="EMBL/GenBank/DDBJ databases">
        <title>Infants hospitalized years apart are colonized by the same room-sourced microbial strains.</title>
        <authorList>
            <person name="Brooks B."/>
            <person name="Olm M.R."/>
            <person name="Firek B.A."/>
            <person name="Baker R."/>
            <person name="Thomas B.C."/>
            <person name="Morowitz M.J."/>
            <person name="Banfield J.F."/>
        </authorList>
    </citation>
    <scope>NUCLEOTIDE SEQUENCE [LARGE SCALE GENOMIC DNA]</scope>
    <source>
        <strain evidence="5">S2_005_002_R2_29</strain>
    </source>
</reference>
<dbReference type="PANTHER" id="PTHR42852:SF13">
    <property type="entry name" value="PROTEIN DIPZ"/>
    <property type="match status" value="1"/>
</dbReference>
<dbReference type="PROSITE" id="PS51352">
    <property type="entry name" value="THIOREDOXIN_2"/>
    <property type="match status" value="1"/>
</dbReference>
<dbReference type="GO" id="GO:0030313">
    <property type="term" value="C:cell envelope"/>
    <property type="evidence" value="ECO:0007669"/>
    <property type="project" value="UniProtKB-SubCell"/>
</dbReference>
<dbReference type="EMBL" id="QFQB01000032">
    <property type="protein sequence ID" value="PZQ46108.1"/>
    <property type="molecule type" value="Genomic_DNA"/>
</dbReference>
<dbReference type="InterPro" id="IPR036249">
    <property type="entry name" value="Thioredoxin-like_sf"/>
</dbReference>
<dbReference type="GO" id="GO:0017004">
    <property type="term" value="P:cytochrome complex assembly"/>
    <property type="evidence" value="ECO:0007669"/>
    <property type="project" value="UniProtKB-KW"/>
</dbReference>
<dbReference type="AlphaFoldDB" id="A0A2W5N0F7"/>
<comment type="subcellular location">
    <subcellularLocation>
        <location evidence="1">Cell envelope</location>
    </subcellularLocation>
</comment>
<dbReference type="InterPro" id="IPR013766">
    <property type="entry name" value="Thioredoxin_domain"/>
</dbReference>
<protein>
    <recommendedName>
        <fullName evidence="4">Thioredoxin domain-containing protein</fullName>
    </recommendedName>
</protein>
<evidence type="ECO:0000313" key="5">
    <source>
        <dbReference type="EMBL" id="PZQ46108.1"/>
    </source>
</evidence>
<dbReference type="InterPro" id="IPR013740">
    <property type="entry name" value="Redoxin"/>
</dbReference>
<keyword evidence="3" id="KW-0676">Redox-active center</keyword>
<dbReference type="CDD" id="cd02966">
    <property type="entry name" value="TlpA_like_family"/>
    <property type="match status" value="1"/>
</dbReference>